<dbReference type="GO" id="GO:0016746">
    <property type="term" value="F:acyltransferase activity"/>
    <property type="evidence" value="ECO:0007669"/>
    <property type="project" value="UniProtKB-KW"/>
</dbReference>
<evidence type="ECO:0000256" key="2">
    <source>
        <dbReference type="ARBA" id="ARBA00010323"/>
    </source>
</evidence>
<keyword evidence="3 9" id="KW-1003">Cell membrane</keyword>
<reference evidence="11 12" key="1">
    <citation type="journal article" date="2014" name="Genome Announc.">
        <title>Draft genome sequences of eight enterohepatic helicobacter species isolated from both laboratory and wild rodents.</title>
        <authorList>
            <person name="Sheh A."/>
            <person name="Shen Z."/>
            <person name="Fox J.G."/>
        </authorList>
    </citation>
    <scope>NUCLEOTIDE SEQUENCE [LARGE SCALE GENOMIC DNA]</scope>
    <source>
        <strain evidence="11 12">MIT 09-6949</strain>
    </source>
</reference>
<keyword evidence="8 9" id="KW-0012">Acyltransferase</keyword>
<feature type="transmembrane region" description="Helical" evidence="10">
    <location>
        <begin position="113"/>
        <end position="136"/>
    </location>
</feature>
<dbReference type="GO" id="GO:0005886">
    <property type="term" value="C:plasma membrane"/>
    <property type="evidence" value="ECO:0007669"/>
    <property type="project" value="UniProtKB-SubCell"/>
</dbReference>
<feature type="transmembrane region" description="Helical" evidence="10">
    <location>
        <begin position="226"/>
        <end position="246"/>
    </location>
</feature>
<name>A0A4U8TES3_9HELI</name>
<evidence type="ECO:0000256" key="7">
    <source>
        <dbReference type="ARBA" id="ARBA00023136"/>
    </source>
</evidence>
<dbReference type="GO" id="GO:0042121">
    <property type="term" value="P:alginic acid biosynthetic process"/>
    <property type="evidence" value="ECO:0007669"/>
    <property type="project" value="InterPro"/>
</dbReference>
<sequence length="470" mass="53697">MLFNSFAFIALVCVTLCLYYLPLLRSMQVYILIIASFVFYAYGQASLLILLLISASLNAIVSYLVYFSPSLTKRWFYALCGVSINLAILIGFKYSPLFAQVINYYASLDGIGAFLVAIPLPIGISFYTFQGISLVVDLYRYGSHANHQNLITRSFLRHYCNTIFFISFFPQLVAGPILKAHQFYPQICPKYAQNIAWLSAFKIIIIGYFLKMVIADNLKDQTFWIAYPYFEAFNALTLCVLLFGYSMQIFADFAGYSLIAIGVAKLFGYELPKNFHFPYLADSFADFWRRWHISLSTWLKEYLYIPLGGNRKGAFRTYLNLIIVMALGGLWHGAALSYIVWGLYHGILLAIERFLKQFITLKAHLGIHILKICFVFVCVSLGWLFFKLNNFSDALSFLNKIFIHTEGGTNKRVILSICFYALPVGLYYANHLLSLRYHKNLLDINLTYGVLLFLIATNSGGSDAFIYFQF</sequence>
<evidence type="ECO:0000313" key="12">
    <source>
        <dbReference type="Proteomes" id="UP000029733"/>
    </source>
</evidence>
<feature type="transmembrane region" description="Helical" evidence="10">
    <location>
        <begin position="195"/>
        <end position="214"/>
    </location>
</feature>
<keyword evidence="6 10" id="KW-1133">Transmembrane helix</keyword>
<evidence type="ECO:0000256" key="6">
    <source>
        <dbReference type="ARBA" id="ARBA00022989"/>
    </source>
</evidence>
<dbReference type="Proteomes" id="UP000029733">
    <property type="component" value="Unassembled WGS sequence"/>
</dbReference>
<dbReference type="OrthoDB" id="139172at2"/>
<feature type="transmembrane region" description="Helical" evidence="10">
    <location>
        <begin position="75"/>
        <end position="92"/>
    </location>
</feature>
<comment type="similarity">
    <text evidence="2 9">Belongs to the membrane-bound acyltransferase family.</text>
</comment>
<evidence type="ECO:0000313" key="11">
    <source>
        <dbReference type="EMBL" id="TLD97207.1"/>
    </source>
</evidence>
<keyword evidence="4 9" id="KW-0808">Transferase</keyword>
<evidence type="ECO:0000256" key="4">
    <source>
        <dbReference type="ARBA" id="ARBA00022679"/>
    </source>
</evidence>
<dbReference type="PIRSF" id="PIRSF016636">
    <property type="entry name" value="AlgI_DltB"/>
    <property type="match status" value="1"/>
</dbReference>
<comment type="caution">
    <text evidence="11">The sequence shown here is derived from an EMBL/GenBank/DDBJ whole genome shotgun (WGS) entry which is preliminary data.</text>
</comment>
<dbReference type="PANTHER" id="PTHR13285:SF23">
    <property type="entry name" value="TEICHOIC ACID D-ALANYLTRANSFERASE"/>
    <property type="match status" value="1"/>
</dbReference>
<keyword evidence="12" id="KW-1185">Reference proteome</keyword>
<evidence type="ECO:0000256" key="10">
    <source>
        <dbReference type="SAM" id="Phobius"/>
    </source>
</evidence>
<evidence type="ECO:0000256" key="5">
    <source>
        <dbReference type="ARBA" id="ARBA00022692"/>
    </source>
</evidence>
<dbReference type="STRING" id="1677920.LS71_06410"/>
<dbReference type="RefSeq" id="WP_034355341.1">
    <property type="nucleotide sequence ID" value="NZ_JRPR02000001.1"/>
</dbReference>
<evidence type="ECO:0000256" key="8">
    <source>
        <dbReference type="ARBA" id="ARBA00023315"/>
    </source>
</evidence>
<evidence type="ECO:0000256" key="1">
    <source>
        <dbReference type="ARBA" id="ARBA00004651"/>
    </source>
</evidence>
<accession>A0A4U8TES3</accession>
<feature type="transmembrane region" description="Helical" evidence="10">
    <location>
        <begin position="156"/>
        <end position="174"/>
    </location>
</feature>
<dbReference type="InterPro" id="IPR028362">
    <property type="entry name" value="AlgI"/>
</dbReference>
<feature type="transmembrane region" description="Helical" evidence="10">
    <location>
        <begin position="413"/>
        <end position="433"/>
    </location>
</feature>
<feature type="transmembrane region" description="Helical" evidence="10">
    <location>
        <begin position="6"/>
        <end position="23"/>
    </location>
</feature>
<organism evidence="11 12">
    <name type="scientific">Helicobacter jaachi</name>
    <dbReference type="NCBI Taxonomy" id="1677920"/>
    <lineage>
        <taxon>Bacteria</taxon>
        <taxon>Pseudomonadati</taxon>
        <taxon>Campylobacterota</taxon>
        <taxon>Epsilonproteobacteria</taxon>
        <taxon>Campylobacterales</taxon>
        <taxon>Helicobacteraceae</taxon>
        <taxon>Helicobacter</taxon>
    </lineage>
</organism>
<dbReference type="InterPro" id="IPR051085">
    <property type="entry name" value="MB_O-acyltransferase"/>
</dbReference>
<feature type="transmembrane region" description="Helical" evidence="10">
    <location>
        <begin position="445"/>
        <end position="468"/>
    </location>
</feature>
<feature type="transmembrane region" description="Helical" evidence="10">
    <location>
        <begin position="30"/>
        <end position="55"/>
    </location>
</feature>
<gene>
    <name evidence="11" type="ORF">LS71_000115</name>
</gene>
<comment type="subcellular location">
    <subcellularLocation>
        <location evidence="1">Cell membrane</location>
        <topology evidence="1">Multi-pass membrane protein</topology>
    </subcellularLocation>
</comment>
<dbReference type="EMBL" id="JRPR02000001">
    <property type="protein sequence ID" value="TLD97207.1"/>
    <property type="molecule type" value="Genomic_DNA"/>
</dbReference>
<dbReference type="PIRSF" id="PIRSF500217">
    <property type="entry name" value="AlgI"/>
    <property type="match status" value="1"/>
</dbReference>
<feature type="transmembrane region" description="Helical" evidence="10">
    <location>
        <begin position="365"/>
        <end position="386"/>
    </location>
</feature>
<keyword evidence="5 10" id="KW-0812">Transmembrane</keyword>
<dbReference type="InterPro" id="IPR004299">
    <property type="entry name" value="MBOAT_fam"/>
</dbReference>
<dbReference type="Pfam" id="PF03062">
    <property type="entry name" value="MBOAT"/>
    <property type="match status" value="1"/>
</dbReference>
<protein>
    <submittedName>
        <fullName evidence="11">MBOAT family protein</fullName>
    </submittedName>
</protein>
<dbReference type="InterPro" id="IPR024194">
    <property type="entry name" value="Ac/AlaTfrase_AlgI/DltB"/>
</dbReference>
<dbReference type="PANTHER" id="PTHR13285">
    <property type="entry name" value="ACYLTRANSFERASE"/>
    <property type="match status" value="1"/>
</dbReference>
<feature type="transmembrane region" description="Helical" evidence="10">
    <location>
        <begin position="318"/>
        <end position="344"/>
    </location>
</feature>
<dbReference type="AlphaFoldDB" id="A0A4U8TES3"/>
<proteinExistence type="inferred from homology"/>
<evidence type="ECO:0000256" key="3">
    <source>
        <dbReference type="ARBA" id="ARBA00022475"/>
    </source>
</evidence>
<keyword evidence="7 9" id="KW-0472">Membrane</keyword>
<evidence type="ECO:0000256" key="9">
    <source>
        <dbReference type="PIRNR" id="PIRNR016636"/>
    </source>
</evidence>